<dbReference type="OrthoDB" id="4062651at2759"/>
<dbReference type="PROSITE" id="PS00108">
    <property type="entry name" value="PROTEIN_KINASE_ST"/>
    <property type="match status" value="1"/>
</dbReference>
<dbReference type="InterPro" id="IPR000719">
    <property type="entry name" value="Prot_kinase_dom"/>
</dbReference>
<feature type="region of interest" description="Disordered" evidence="3">
    <location>
        <begin position="138"/>
        <end position="175"/>
    </location>
</feature>
<keyword evidence="5" id="KW-0808">Transferase</keyword>
<dbReference type="Gene3D" id="1.10.510.10">
    <property type="entry name" value="Transferase(Phosphotransferase) domain 1"/>
    <property type="match status" value="1"/>
</dbReference>
<name>A0A137P7C5_CONC2</name>
<gene>
    <name evidence="5" type="ORF">CONCODRAFT_78638</name>
</gene>
<keyword evidence="5" id="KW-0418">Kinase</keyword>
<sequence>MAGFHKYNFNLGNIQNVLGLIRADNNTPVQNNDDTVEKLRSPSKIYTTLSQSLDSNRADSPPGPTTPPPPHPARPLPINVNTKPLPKRVSFSDQNESNLTFHFARMGLDKTSPQRLNSDSQPFSPNFIPCTMDSPAQIGSSNWDDNEEPDLSISPTISPVSSVDTPHPSVSDPRPLLANVKRSATTATYPGIGGRRSRSSSSFKPINSKSFDSLPTSAAVSFLSSLADKSFSNLTTAEIDDEGQEIGNYVMGKIISHGSTCVVREAFTFDPITNSPITCAVKVVRKKRSVSPTEEKVFNELDHEISIWKKLQHPNVLQLIEVVDTDQARFIFMEYCSKGTLLTHVKNAKKLPEAEAKRIFLQLLDAVEYLHQELGIIHRDIKLDNILFDDNNNVKLADFGFSDYDRAGSPTAQTPADVPSACQICVGGTISYCSPEMLKVQLTSSGSDIWALGVVLYAMVAGTLPFSDGFEPRLIKKILNVQFTMKDEFSSDLKTLIENILKPKVDDRLTISQIRQSAWLQN</sequence>
<dbReference type="SUPFAM" id="SSF56112">
    <property type="entry name" value="Protein kinase-like (PK-like)"/>
    <property type="match status" value="1"/>
</dbReference>
<evidence type="ECO:0000256" key="1">
    <source>
        <dbReference type="ARBA" id="ARBA00022741"/>
    </source>
</evidence>
<proteinExistence type="predicted"/>
<dbReference type="GO" id="GO:0035556">
    <property type="term" value="P:intracellular signal transduction"/>
    <property type="evidence" value="ECO:0007669"/>
    <property type="project" value="TreeGrafter"/>
</dbReference>
<protein>
    <submittedName>
        <fullName evidence="5">Kinase-like protein</fullName>
    </submittedName>
</protein>
<accession>A0A137P7C5</accession>
<feature type="compositionally biased region" description="Low complexity" evidence="3">
    <location>
        <begin position="152"/>
        <end position="165"/>
    </location>
</feature>
<dbReference type="SMART" id="SM00220">
    <property type="entry name" value="S_TKc"/>
    <property type="match status" value="1"/>
</dbReference>
<dbReference type="Pfam" id="PF00069">
    <property type="entry name" value="Pkinase"/>
    <property type="match status" value="1"/>
</dbReference>
<feature type="compositionally biased region" description="Pro residues" evidence="3">
    <location>
        <begin position="61"/>
        <end position="75"/>
    </location>
</feature>
<dbReference type="AlphaFoldDB" id="A0A137P7C5"/>
<dbReference type="STRING" id="796925.A0A137P7C5"/>
<dbReference type="PANTHER" id="PTHR24346:SF110">
    <property type="entry name" value="NON-SPECIFIC SERINE_THREONINE PROTEIN KINASE"/>
    <property type="match status" value="1"/>
</dbReference>
<dbReference type="Proteomes" id="UP000070444">
    <property type="component" value="Unassembled WGS sequence"/>
</dbReference>
<evidence type="ECO:0000256" key="3">
    <source>
        <dbReference type="SAM" id="MobiDB-lite"/>
    </source>
</evidence>
<dbReference type="FunFam" id="1.10.510.10:FF:000571">
    <property type="entry name" value="Maternal embryonic leucine zipper kinase"/>
    <property type="match status" value="1"/>
</dbReference>
<dbReference type="OMA" id="NISTEHY"/>
<keyword evidence="6" id="KW-1185">Reference proteome</keyword>
<feature type="domain" description="Protein kinase" evidence="4">
    <location>
        <begin position="249"/>
        <end position="520"/>
    </location>
</feature>
<evidence type="ECO:0000313" key="5">
    <source>
        <dbReference type="EMBL" id="KXN70895.1"/>
    </source>
</evidence>
<dbReference type="GO" id="GO:0005524">
    <property type="term" value="F:ATP binding"/>
    <property type="evidence" value="ECO:0007669"/>
    <property type="project" value="UniProtKB-KW"/>
</dbReference>
<feature type="region of interest" description="Disordered" evidence="3">
    <location>
        <begin position="51"/>
        <end position="86"/>
    </location>
</feature>
<dbReference type="PANTHER" id="PTHR24346">
    <property type="entry name" value="MAP/MICROTUBULE AFFINITY-REGULATING KINASE"/>
    <property type="match status" value="1"/>
</dbReference>
<keyword evidence="1" id="KW-0547">Nucleotide-binding</keyword>
<feature type="region of interest" description="Disordered" evidence="3">
    <location>
        <begin position="187"/>
        <end position="206"/>
    </location>
</feature>
<organism evidence="5 6">
    <name type="scientific">Conidiobolus coronatus (strain ATCC 28846 / CBS 209.66 / NRRL 28638)</name>
    <name type="common">Delacroixia coronata</name>
    <dbReference type="NCBI Taxonomy" id="796925"/>
    <lineage>
        <taxon>Eukaryota</taxon>
        <taxon>Fungi</taxon>
        <taxon>Fungi incertae sedis</taxon>
        <taxon>Zoopagomycota</taxon>
        <taxon>Entomophthoromycotina</taxon>
        <taxon>Entomophthoromycetes</taxon>
        <taxon>Entomophthorales</taxon>
        <taxon>Ancylistaceae</taxon>
        <taxon>Conidiobolus</taxon>
    </lineage>
</organism>
<dbReference type="EMBL" id="KQ964490">
    <property type="protein sequence ID" value="KXN70895.1"/>
    <property type="molecule type" value="Genomic_DNA"/>
</dbReference>
<reference evidence="5 6" key="1">
    <citation type="journal article" date="2015" name="Genome Biol. Evol.">
        <title>Phylogenomic analyses indicate that early fungi evolved digesting cell walls of algal ancestors of land plants.</title>
        <authorList>
            <person name="Chang Y."/>
            <person name="Wang S."/>
            <person name="Sekimoto S."/>
            <person name="Aerts A.L."/>
            <person name="Choi C."/>
            <person name="Clum A."/>
            <person name="LaButti K.M."/>
            <person name="Lindquist E.A."/>
            <person name="Yee Ngan C."/>
            <person name="Ohm R.A."/>
            <person name="Salamov A.A."/>
            <person name="Grigoriev I.V."/>
            <person name="Spatafora J.W."/>
            <person name="Berbee M.L."/>
        </authorList>
    </citation>
    <scope>NUCLEOTIDE SEQUENCE [LARGE SCALE GENOMIC DNA]</scope>
    <source>
        <strain evidence="5 6">NRRL 28638</strain>
    </source>
</reference>
<evidence type="ECO:0000259" key="4">
    <source>
        <dbReference type="PROSITE" id="PS50011"/>
    </source>
</evidence>
<dbReference type="GO" id="GO:0004674">
    <property type="term" value="F:protein serine/threonine kinase activity"/>
    <property type="evidence" value="ECO:0007669"/>
    <property type="project" value="TreeGrafter"/>
</dbReference>
<dbReference type="PROSITE" id="PS50011">
    <property type="entry name" value="PROTEIN_KINASE_DOM"/>
    <property type="match status" value="1"/>
</dbReference>
<evidence type="ECO:0000256" key="2">
    <source>
        <dbReference type="ARBA" id="ARBA00022840"/>
    </source>
</evidence>
<keyword evidence="2" id="KW-0067">ATP-binding</keyword>
<dbReference type="InterPro" id="IPR011009">
    <property type="entry name" value="Kinase-like_dom_sf"/>
</dbReference>
<dbReference type="GO" id="GO:0005737">
    <property type="term" value="C:cytoplasm"/>
    <property type="evidence" value="ECO:0007669"/>
    <property type="project" value="TreeGrafter"/>
</dbReference>
<dbReference type="InterPro" id="IPR008271">
    <property type="entry name" value="Ser/Thr_kinase_AS"/>
</dbReference>
<evidence type="ECO:0000313" key="6">
    <source>
        <dbReference type="Proteomes" id="UP000070444"/>
    </source>
</evidence>